<accession>S7TXR1</accession>
<dbReference type="InterPro" id="IPR004435">
    <property type="entry name" value="MobB_dom"/>
</dbReference>
<dbReference type="Proteomes" id="UP000014977">
    <property type="component" value="Unassembled WGS sequence"/>
</dbReference>
<dbReference type="Pfam" id="PF03205">
    <property type="entry name" value="MobB"/>
    <property type="match status" value="1"/>
</dbReference>
<keyword evidence="3" id="KW-1185">Reference proteome</keyword>
<dbReference type="NCBIfam" id="TIGR00176">
    <property type="entry name" value="mobB"/>
    <property type="match status" value="1"/>
</dbReference>
<sequence length="174" mass="19272">MKPPVISIVSKKRSGKTTLLEKLIPELKRRGYRVGTVKHDTHGFDIDHEGKDTWRHKQAGADAVVISSPWKLSVIKDVAKEVDLNRIVAEQLSDMDIVLTEGYKNAGMPQIEIFLSTAHRHPMHDKANPGTLFAVMSDVPMDLGVPRFHIDDVFALADLVQARFLISSGDIPGA</sequence>
<evidence type="ECO:0000313" key="3">
    <source>
        <dbReference type="Proteomes" id="UP000014977"/>
    </source>
</evidence>
<organism evidence="2 3">
    <name type="scientific">Desulfococcus multivorans DSM 2059</name>
    <dbReference type="NCBI Taxonomy" id="1121405"/>
    <lineage>
        <taxon>Bacteria</taxon>
        <taxon>Pseudomonadati</taxon>
        <taxon>Thermodesulfobacteriota</taxon>
        <taxon>Desulfobacteria</taxon>
        <taxon>Desulfobacterales</taxon>
        <taxon>Desulfococcaceae</taxon>
        <taxon>Desulfococcus</taxon>
    </lineage>
</organism>
<dbReference type="Gene3D" id="3.40.50.300">
    <property type="entry name" value="P-loop containing nucleotide triphosphate hydrolases"/>
    <property type="match status" value="1"/>
</dbReference>
<dbReference type="SUPFAM" id="SSF52540">
    <property type="entry name" value="P-loop containing nucleoside triphosphate hydrolases"/>
    <property type="match status" value="1"/>
</dbReference>
<gene>
    <name evidence="2" type="ORF">dsmv_1831</name>
</gene>
<dbReference type="InterPro" id="IPR052539">
    <property type="entry name" value="MGD_biosynthesis_adapter"/>
</dbReference>
<name>S7TXR1_DESML</name>
<evidence type="ECO:0000259" key="1">
    <source>
        <dbReference type="Pfam" id="PF03205"/>
    </source>
</evidence>
<reference evidence="2 3" key="1">
    <citation type="journal article" date="2013" name="Genome Announc.">
        <title>Draft genome sequences for three mercury-methylating, sulfate-reducing bacteria.</title>
        <authorList>
            <person name="Brown S.D."/>
            <person name="Hurt R.A.Jr."/>
            <person name="Gilmour C.C."/>
            <person name="Elias D.A."/>
        </authorList>
    </citation>
    <scope>NUCLEOTIDE SEQUENCE [LARGE SCALE GENOMIC DNA]</scope>
    <source>
        <strain evidence="2 3">DSM 2059</strain>
    </source>
</reference>
<dbReference type="AlphaFoldDB" id="S7TXR1"/>
<dbReference type="PANTHER" id="PTHR40072">
    <property type="entry name" value="MOLYBDOPTERIN-GUANINE DINUCLEOTIDE BIOSYNTHESIS ADAPTER PROTEIN-RELATED"/>
    <property type="match status" value="1"/>
</dbReference>
<dbReference type="EMBL" id="ATHJ01000071">
    <property type="protein sequence ID" value="EPR41832.1"/>
    <property type="molecule type" value="Genomic_DNA"/>
</dbReference>
<dbReference type="eggNOG" id="COG1763">
    <property type="taxonomic scope" value="Bacteria"/>
</dbReference>
<dbReference type="GO" id="GO:0006777">
    <property type="term" value="P:Mo-molybdopterin cofactor biosynthetic process"/>
    <property type="evidence" value="ECO:0007669"/>
    <property type="project" value="InterPro"/>
</dbReference>
<dbReference type="STRING" id="897.B2D07_00205"/>
<proteinExistence type="predicted"/>
<feature type="domain" description="Molybdopterin-guanine dinucleotide biosynthesis protein B (MobB)" evidence="1">
    <location>
        <begin position="5"/>
        <end position="138"/>
    </location>
</feature>
<evidence type="ECO:0000313" key="2">
    <source>
        <dbReference type="EMBL" id="EPR41832.1"/>
    </source>
</evidence>
<dbReference type="InterPro" id="IPR027417">
    <property type="entry name" value="P-loop_NTPase"/>
</dbReference>
<comment type="caution">
    <text evidence="2">The sequence shown here is derived from an EMBL/GenBank/DDBJ whole genome shotgun (WGS) entry which is preliminary data.</text>
</comment>
<dbReference type="RefSeq" id="WP_020876213.1">
    <property type="nucleotide sequence ID" value="NZ_ATHJ01000071.1"/>
</dbReference>
<dbReference type="PATRIC" id="fig|1121405.3.peg.1287"/>
<dbReference type="PANTHER" id="PTHR40072:SF1">
    <property type="entry name" value="MOLYBDOPTERIN-GUANINE DINUCLEOTIDE BIOSYNTHESIS ADAPTER PROTEIN"/>
    <property type="match status" value="1"/>
</dbReference>
<dbReference type="GO" id="GO:0005525">
    <property type="term" value="F:GTP binding"/>
    <property type="evidence" value="ECO:0007669"/>
    <property type="project" value="InterPro"/>
</dbReference>
<protein>
    <submittedName>
        <fullName evidence="2">Molybdopterin-guanine dinucleotide biosynthesis protein B</fullName>
    </submittedName>
</protein>
<dbReference type="CDD" id="cd03116">
    <property type="entry name" value="MobB"/>
    <property type="match status" value="1"/>
</dbReference>
<dbReference type="OrthoDB" id="9786803at2"/>